<dbReference type="Gene3D" id="3.50.80.10">
    <property type="entry name" value="D-tyrosyl-tRNA(Tyr) deacylase"/>
    <property type="match status" value="1"/>
</dbReference>
<dbReference type="Proteomes" id="UP000175669">
    <property type="component" value="Unassembled WGS sequence"/>
</dbReference>
<dbReference type="GO" id="GO:0019478">
    <property type="term" value="P:D-amino acid catabolic process"/>
    <property type="evidence" value="ECO:0007669"/>
    <property type="project" value="UniProtKB-UniRule"/>
</dbReference>
<evidence type="ECO:0000313" key="5">
    <source>
        <dbReference type="Proteomes" id="UP000175669"/>
    </source>
</evidence>
<dbReference type="OrthoDB" id="9801395at2"/>
<dbReference type="InterPro" id="IPR003732">
    <property type="entry name" value="Daa-tRNA_deacyls_DTD"/>
</dbReference>
<comment type="caution">
    <text evidence="4">The sequence shown here is derived from an EMBL/GenBank/DDBJ whole genome shotgun (WGS) entry which is preliminary data.</text>
</comment>
<dbReference type="GO" id="GO:0106026">
    <property type="term" value="F:Gly-tRNA(Ala) deacylase activity"/>
    <property type="evidence" value="ECO:0007669"/>
    <property type="project" value="UniProtKB-UniRule"/>
</dbReference>
<dbReference type="AlphaFoldDB" id="A0A1E8CKE1"/>
<organism evidence="4 5">
    <name type="scientific">Pseudohongiella acticola</name>
    <dbReference type="NCBI Taxonomy" id="1524254"/>
    <lineage>
        <taxon>Bacteria</taxon>
        <taxon>Pseudomonadati</taxon>
        <taxon>Pseudomonadota</taxon>
        <taxon>Gammaproteobacteria</taxon>
        <taxon>Pseudomonadales</taxon>
        <taxon>Pseudohongiellaceae</taxon>
        <taxon>Pseudohongiella</taxon>
    </lineage>
</organism>
<dbReference type="SUPFAM" id="SSF69500">
    <property type="entry name" value="DTD-like"/>
    <property type="match status" value="1"/>
</dbReference>
<name>A0A1E8CKE1_9GAMM</name>
<dbReference type="GO" id="GO:0051500">
    <property type="term" value="F:D-tyrosyl-tRNA(Tyr) deacylase activity"/>
    <property type="evidence" value="ECO:0007669"/>
    <property type="project" value="TreeGrafter"/>
</dbReference>
<comment type="subcellular location">
    <subcellularLocation>
        <location evidence="3">Cytoplasm</location>
    </subcellularLocation>
</comment>
<keyword evidence="2 3" id="KW-0378">Hydrolase</keyword>
<comment type="subunit">
    <text evidence="3">Homodimer.</text>
</comment>
<dbReference type="GO" id="GO:0043908">
    <property type="term" value="F:Ser(Gly)-tRNA(Ala) hydrolase activity"/>
    <property type="evidence" value="ECO:0007669"/>
    <property type="project" value="UniProtKB-UniRule"/>
</dbReference>
<dbReference type="NCBIfam" id="TIGR00256">
    <property type="entry name" value="D-aminoacyl-tRNA deacylase"/>
    <property type="match status" value="1"/>
</dbReference>
<keyword evidence="3" id="KW-0963">Cytoplasm</keyword>
<accession>A0A1E8CKE1</accession>
<evidence type="ECO:0000256" key="1">
    <source>
        <dbReference type="ARBA" id="ARBA00009673"/>
    </source>
</evidence>
<dbReference type="FunFam" id="3.50.80.10:FF:000001">
    <property type="entry name" value="D-aminoacyl-tRNA deacylase"/>
    <property type="match status" value="1"/>
</dbReference>
<sequence>MIALIQRVNHASLRIDGAEHCAIGRGLVVFLGIEKTDSFATGEKLLSKVLNYRVFADAEGRMNCSATDVAAEVMLVSQFTLAASTDKGLRPGFSSAMPPAEAEALYDDLVEWLRLQHTDTVTGVFGADMKVLLENDGPVTFLLRQ</sequence>
<comment type="function">
    <text evidence="3">An aminoacyl-tRNA editing enzyme that deacylates mischarged D-aminoacyl-tRNAs. Also deacylates mischarged glycyl-tRNA(Ala), protecting cells against glycine mischarging by AlaRS. Acts via tRNA-based rather than protein-based catalysis; rejects L-amino acids rather than detecting D-amino acids in the active site. By recycling D-aminoacyl-tRNA to D-amino acids and free tRNA molecules, this enzyme counteracts the toxicity associated with the formation of D-aminoacyl-tRNA entities in vivo and helps enforce protein L-homochirality.</text>
</comment>
<evidence type="ECO:0000313" key="4">
    <source>
        <dbReference type="EMBL" id="OFE12874.1"/>
    </source>
</evidence>
<dbReference type="GO" id="GO:0005737">
    <property type="term" value="C:cytoplasm"/>
    <property type="evidence" value="ECO:0007669"/>
    <property type="project" value="UniProtKB-SubCell"/>
</dbReference>
<dbReference type="Pfam" id="PF02580">
    <property type="entry name" value="Tyr_Deacylase"/>
    <property type="match status" value="1"/>
</dbReference>
<dbReference type="PANTHER" id="PTHR10472:SF5">
    <property type="entry name" value="D-AMINOACYL-TRNA DEACYLASE 1"/>
    <property type="match status" value="1"/>
</dbReference>
<comment type="domain">
    <text evidence="3">A Gly-cisPro motif from one monomer fits into the active site of the other monomer to allow specific chiral rejection of L-amino acids.</text>
</comment>
<reference evidence="5" key="1">
    <citation type="submission" date="2016-07" db="EMBL/GenBank/DDBJ databases">
        <authorList>
            <person name="Florea S."/>
            <person name="Webb J.S."/>
            <person name="Jaromczyk J."/>
            <person name="Schardl C.L."/>
        </authorList>
    </citation>
    <scope>NUCLEOTIDE SEQUENCE [LARGE SCALE GENOMIC DNA]</scope>
    <source>
        <strain evidence="5">KCTC 42131</strain>
    </source>
</reference>
<dbReference type="InterPro" id="IPR023509">
    <property type="entry name" value="DTD-like_sf"/>
</dbReference>
<dbReference type="RefSeq" id="WP_070116483.1">
    <property type="nucleotide sequence ID" value="NZ_MASR01000001.1"/>
</dbReference>
<dbReference type="PANTHER" id="PTHR10472">
    <property type="entry name" value="D-TYROSYL-TRNA TYR DEACYLASE"/>
    <property type="match status" value="1"/>
</dbReference>
<dbReference type="HAMAP" id="MF_00518">
    <property type="entry name" value="Deacylase_Dtd"/>
    <property type="match status" value="1"/>
</dbReference>
<feature type="short sequence motif" description="Gly-cisPro motif, important for rejection of L-amino acids" evidence="3">
    <location>
        <begin position="137"/>
        <end position="138"/>
    </location>
</feature>
<comment type="catalytic activity">
    <reaction evidence="3">
        <text>a D-aminoacyl-tRNA + H2O = a tRNA + a D-alpha-amino acid + H(+)</text>
        <dbReference type="Rhea" id="RHEA:13953"/>
        <dbReference type="Rhea" id="RHEA-COMP:10123"/>
        <dbReference type="Rhea" id="RHEA-COMP:10124"/>
        <dbReference type="ChEBI" id="CHEBI:15377"/>
        <dbReference type="ChEBI" id="CHEBI:15378"/>
        <dbReference type="ChEBI" id="CHEBI:59871"/>
        <dbReference type="ChEBI" id="CHEBI:78442"/>
        <dbReference type="ChEBI" id="CHEBI:79333"/>
        <dbReference type="EC" id="3.1.1.96"/>
    </reaction>
</comment>
<protein>
    <recommendedName>
        <fullName evidence="3">D-aminoacyl-tRNA deacylase</fullName>
        <shortName evidence="3">DTD</shortName>
        <ecNumber evidence="3">3.1.1.96</ecNumber>
    </recommendedName>
    <alternativeName>
        <fullName evidence="3">Gly-tRNA(Ala) deacylase</fullName>
        <ecNumber evidence="3">3.1.1.-</ecNumber>
    </alternativeName>
</protein>
<comment type="catalytic activity">
    <reaction evidence="3">
        <text>glycyl-tRNA(Ala) + H2O = tRNA(Ala) + glycine + H(+)</text>
        <dbReference type="Rhea" id="RHEA:53744"/>
        <dbReference type="Rhea" id="RHEA-COMP:9657"/>
        <dbReference type="Rhea" id="RHEA-COMP:13640"/>
        <dbReference type="ChEBI" id="CHEBI:15377"/>
        <dbReference type="ChEBI" id="CHEBI:15378"/>
        <dbReference type="ChEBI" id="CHEBI:57305"/>
        <dbReference type="ChEBI" id="CHEBI:78442"/>
        <dbReference type="ChEBI" id="CHEBI:78522"/>
    </reaction>
</comment>
<gene>
    <name evidence="3" type="primary">dtd</name>
    <name evidence="4" type="ORF">PHACT_06750</name>
</gene>
<evidence type="ECO:0000256" key="2">
    <source>
        <dbReference type="ARBA" id="ARBA00022801"/>
    </source>
</evidence>
<keyword evidence="3" id="KW-0694">RNA-binding</keyword>
<dbReference type="EMBL" id="MASR01000001">
    <property type="protein sequence ID" value="OFE12874.1"/>
    <property type="molecule type" value="Genomic_DNA"/>
</dbReference>
<proteinExistence type="inferred from homology"/>
<keyword evidence="3" id="KW-0820">tRNA-binding</keyword>
<dbReference type="EC" id="3.1.1.96" evidence="3"/>
<evidence type="ECO:0000256" key="3">
    <source>
        <dbReference type="HAMAP-Rule" id="MF_00518"/>
    </source>
</evidence>
<comment type="similarity">
    <text evidence="1 3">Belongs to the DTD family.</text>
</comment>
<keyword evidence="5" id="KW-1185">Reference proteome</keyword>
<dbReference type="EC" id="3.1.1.-" evidence="3"/>
<dbReference type="GO" id="GO:0000049">
    <property type="term" value="F:tRNA binding"/>
    <property type="evidence" value="ECO:0007669"/>
    <property type="project" value="UniProtKB-UniRule"/>
</dbReference>
<dbReference type="STRING" id="1524254.PHACT_06750"/>